<dbReference type="EMBL" id="CAADFQ010000164">
    <property type="protein sequence ID" value="VFK35931.1"/>
    <property type="molecule type" value="Genomic_DNA"/>
</dbReference>
<keyword evidence="2" id="KW-0347">Helicase</keyword>
<keyword evidence="2" id="KW-0547">Nucleotide-binding</keyword>
<evidence type="ECO:0000313" key="1">
    <source>
        <dbReference type="EMBL" id="VFK33330.1"/>
    </source>
</evidence>
<keyword evidence="2" id="KW-0378">Hydrolase</keyword>
<name>A0A450Y2Z4_9GAMM</name>
<evidence type="ECO:0000313" key="3">
    <source>
        <dbReference type="EMBL" id="VFK77562.1"/>
    </source>
</evidence>
<reference evidence="2" key="1">
    <citation type="submission" date="2019-02" db="EMBL/GenBank/DDBJ databases">
        <authorList>
            <person name="Gruber-Vodicka R. H."/>
            <person name="Seah K. B. B."/>
        </authorList>
    </citation>
    <scope>NUCLEOTIDE SEQUENCE</scope>
    <source>
        <strain evidence="1">BECK_BZ197</strain>
        <strain evidence="3">BECK_BZ198</strain>
        <strain evidence="2">BECK_BZ199</strain>
    </source>
</reference>
<sequence>MFAKNPSLRLPAFIVKAIAFPGAKFHETDYLDSRDITGKIADIFAQSLGFVLGNIRHVQGDQGVNASGRPELPRIALEEIIANALIHRDYFIYAPVKVFVFSDRVEIISPGHLPNNLTVENIKRGNSNIRNPQASHATKILHYRASASGIGNSGSGIIRALRAHPDIDLEDDRAGNRFTVTIWRKND</sequence>
<dbReference type="GO" id="GO:0004386">
    <property type="term" value="F:helicase activity"/>
    <property type="evidence" value="ECO:0007669"/>
    <property type="project" value="UniProtKB-KW"/>
</dbReference>
<dbReference type="Pfam" id="PF13749">
    <property type="entry name" value="HATPase_c_4"/>
    <property type="match status" value="1"/>
</dbReference>
<keyword evidence="2" id="KW-0067">ATP-binding</keyword>
<organism evidence="2">
    <name type="scientific">Candidatus Kentrum sp. MB</name>
    <dbReference type="NCBI Taxonomy" id="2138164"/>
    <lineage>
        <taxon>Bacteria</taxon>
        <taxon>Pseudomonadati</taxon>
        <taxon>Pseudomonadota</taxon>
        <taxon>Gammaproteobacteria</taxon>
        <taxon>Candidatus Kentrum</taxon>
    </lineage>
</organism>
<proteinExistence type="predicted"/>
<accession>A0A450Y2Z4</accession>
<dbReference type="AlphaFoldDB" id="A0A450Y2Z4"/>
<evidence type="ECO:0000313" key="2">
    <source>
        <dbReference type="EMBL" id="VFK35931.1"/>
    </source>
</evidence>
<dbReference type="InterPro" id="IPR038475">
    <property type="entry name" value="RecG_C_sf"/>
</dbReference>
<dbReference type="Gene3D" id="3.30.565.60">
    <property type="match status" value="1"/>
</dbReference>
<dbReference type="EMBL" id="CAADFO010000150">
    <property type="protein sequence ID" value="VFK33330.1"/>
    <property type="molecule type" value="Genomic_DNA"/>
</dbReference>
<dbReference type="PANTHER" id="PTHR30595:SF6">
    <property type="entry name" value="SCHLAFEN ALBA-2 DOMAIN-CONTAINING PROTEIN"/>
    <property type="match status" value="1"/>
</dbReference>
<dbReference type="EMBL" id="CAADGH010000164">
    <property type="protein sequence ID" value="VFK77562.1"/>
    <property type="molecule type" value="Genomic_DNA"/>
</dbReference>
<dbReference type="PANTHER" id="PTHR30595">
    <property type="entry name" value="GLPR-RELATED TRANSCRIPTIONAL REPRESSOR"/>
    <property type="match status" value="1"/>
</dbReference>
<protein>
    <submittedName>
        <fullName evidence="2">ATP-dependent DNA helicase RecG</fullName>
    </submittedName>
</protein>
<gene>
    <name evidence="1" type="ORF">BECKMB1821G_GA0114241_11503</name>
    <name evidence="3" type="ORF">BECKMB1821H_GA0114242_11643</name>
    <name evidence="2" type="ORF">BECKMB1821I_GA0114274_11643</name>
</gene>